<sequence length="657" mass="75144">MSPDKKKYSWKTSIMWALFFALLCLPGLSVSLHGDEAKTYLEHVDSTPSHILFHYAGPNQHSLFSILSNASMRTFGENEIAFRLPVFFAAILSVFLIHHLGQRLWNRRVAIFASLLMIGSAPHLYWAQHGRGYALTELLALASVFGTILLLEEGSRKNGTSMLIFSGFALCVALPSAAYFLPACGLAFIFVLWNSRNPEALVFWFHLGKKLLPFIFLAVLTAGYFFIIYDDLIWGIETYKSYLKQFKNIDSLAGTPQQFQEVAWNLARPWGLWFYLPVLFGTWTLNKTQRGFFLILLVTPVLLMILSGVHGPPRTYVYLLPFYILLAALGIDRGIGFLCRVTPRYFNKVLPIALGLVFIIPSVFSHAQDHLNKRDIQYATMAESREALRYIQDETTKRDLVVISFDDMALRRTLEPLIAKKMFDVFQSGQLGRIIFLGHHDIPVSRIHSIAGSSTFNLPVSLMKGITDIGNIRIYRMNVKILPLFRQKEDSETFTQWRKKGHPNISLAEINEHKFLGRQSLQIHKTIGENALIYSALTYQISSQDGSFILYAEAGKYHQKSEATLFSVRKSLPGVRLNYLFGVYREEGEGLAWERIHPFFMFRRSRHKELFKWQINFTLIPLSKGRNKIQEAFILREQTSHFDGIHGHLLAPIVEHP</sequence>
<feature type="transmembrane region" description="Helical" evidence="8">
    <location>
        <begin position="163"/>
        <end position="191"/>
    </location>
</feature>
<dbReference type="InterPro" id="IPR050297">
    <property type="entry name" value="LipidA_mod_glycosyltrf_83"/>
</dbReference>
<evidence type="ECO:0000256" key="2">
    <source>
        <dbReference type="ARBA" id="ARBA00022475"/>
    </source>
</evidence>
<evidence type="ECO:0000256" key="5">
    <source>
        <dbReference type="ARBA" id="ARBA00022692"/>
    </source>
</evidence>
<proteinExistence type="predicted"/>
<evidence type="ECO:0000313" key="10">
    <source>
        <dbReference type="EMBL" id="SVA98158.1"/>
    </source>
</evidence>
<keyword evidence="5 8" id="KW-0812">Transmembrane</keyword>
<keyword evidence="2" id="KW-1003">Cell membrane</keyword>
<dbReference type="GO" id="GO:0008610">
    <property type="term" value="P:lipid biosynthetic process"/>
    <property type="evidence" value="ECO:0007669"/>
    <property type="project" value="UniProtKB-ARBA"/>
</dbReference>
<evidence type="ECO:0000256" key="6">
    <source>
        <dbReference type="ARBA" id="ARBA00022989"/>
    </source>
</evidence>
<keyword evidence="7 8" id="KW-0472">Membrane</keyword>
<evidence type="ECO:0000256" key="1">
    <source>
        <dbReference type="ARBA" id="ARBA00004651"/>
    </source>
</evidence>
<name>A0A382A9E2_9ZZZZ</name>
<feature type="transmembrane region" description="Helical" evidence="8">
    <location>
        <begin position="292"/>
        <end position="310"/>
    </location>
</feature>
<feature type="domain" description="Glycosyltransferase RgtA/B/C/D-like" evidence="9">
    <location>
        <begin position="68"/>
        <end position="211"/>
    </location>
</feature>
<evidence type="ECO:0000256" key="4">
    <source>
        <dbReference type="ARBA" id="ARBA00022679"/>
    </source>
</evidence>
<accession>A0A382A9E2</accession>
<protein>
    <recommendedName>
        <fullName evidence="9">Glycosyltransferase RgtA/B/C/D-like domain-containing protein</fullName>
    </recommendedName>
</protein>
<keyword evidence="6 8" id="KW-1133">Transmembrane helix</keyword>
<dbReference type="Pfam" id="PF13231">
    <property type="entry name" value="PMT_2"/>
    <property type="match status" value="1"/>
</dbReference>
<keyword evidence="4" id="KW-0808">Transferase</keyword>
<keyword evidence="3" id="KW-0328">Glycosyltransferase</keyword>
<feature type="transmembrane region" description="Helical" evidence="8">
    <location>
        <begin position="109"/>
        <end position="126"/>
    </location>
</feature>
<feature type="transmembrane region" description="Helical" evidence="8">
    <location>
        <begin position="211"/>
        <end position="229"/>
    </location>
</feature>
<dbReference type="AlphaFoldDB" id="A0A382A9E2"/>
<dbReference type="InterPro" id="IPR038731">
    <property type="entry name" value="RgtA/B/C-like"/>
</dbReference>
<evidence type="ECO:0000259" key="9">
    <source>
        <dbReference type="Pfam" id="PF13231"/>
    </source>
</evidence>
<reference evidence="10" key="1">
    <citation type="submission" date="2018-05" db="EMBL/GenBank/DDBJ databases">
        <authorList>
            <person name="Lanie J.A."/>
            <person name="Ng W.-L."/>
            <person name="Kazmierczak K.M."/>
            <person name="Andrzejewski T.M."/>
            <person name="Davidsen T.M."/>
            <person name="Wayne K.J."/>
            <person name="Tettelin H."/>
            <person name="Glass J.I."/>
            <person name="Rusch D."/>
            <person name="Podicherti R."/>
            <person name="Tsui H.-C.T."/>
            <person name="Winkler M.E."/>
        </authorList>
    </citation>
    <scope>NUCLEOTIDE SEQUENCE</scope>
</reference>
<dbReference type="GO" id="GO:0005886">
    <property type="term" value="C:plasma membrane"/>
    <property type="evidence" value="ECO:0007669"/>
    <property type="project" value="UniProtKB-SubCell"/>
</dbReference>
<organism evidence="10">
    <name type="scientific">marine metagenome</name>
    <dbReference type="NCBI Taxonomy" id="408172"/>
    <lineage>
        <taxon>unclassified sequences</taxon>
        <taxon>metagenomes</taxon>
        <taxon>ecological metagenomes</taxon>
    </lineage>
</organism>
<dbReference type="GO" id="GO:0016763">
    <property type="term" value="F:pentosyltransferase activity"/>
    <property type="evidence" value="ECO:0007669"/>
    <property type="project" value="TreeGrafter"/>
</dbReference>
<dbReference type="PANTHER" id="PTHR33908">
    <property type="entry name" value="MANNOSYLTRANSFERASE YKCB-RELATED"/>
    <property type="match status" value="1"/>
</dbReference>
<feature type="transmembrane region" description="Helical" evidence="8">
    <location>
        <begin position="316"/>
        <end position="338"/>
    </location>
</feature>
<dbReference type="EMBL" id="UINC01024473">
    <property type="protein sequence ID" value="SVA98158.1"/>
    <property type="molecule type" value="Genomic_DNA"/>
</dbReference>
<gene>
    <name evidence="10" type="ORF">METZ01_LOCUS151012</name>
</gene>
<evidence type="ECO:0000256" key="7">
    <source>
        <dbReference type="ARBA" id="ARBA00023136"/>
    </source>
</evidence>
<feature type="transmembrane region" description="Helical" evidence="8">
    <location>
        <begin position="345"/>
        <end position="364"/>
    </location>
</feature>
<evidence type="ECO:0000256" key="8">
    <source>
        <dbReference type="SAM" id="Phobius"/>
    </source>
</evidence>
<feature type="transmembrane region" description="Helical" evidence="8">
    <location>
        <begin position="132"/>
        <end position="151"/>
    </location>
</feature>
<feature type="transmembrane region" description="Helical" evidence="8">
    <location>
        <begin position="80"/>
        <end position="97"/>
    </location>
</feature>
<dbReference type="PANTHER" id="PTHR33908:SF11">
    <property type="entry name" value="MEMBRANE PROTEIN"/>
    <property type="match status" value="1"/>
</dbReference>
<evidence type="ECO:0000256" key="3">
    <source>
        <dbReference type="ARBA" id="ARBA00022676"/>
    </source>
</evidence>
<comment type="subcellular location">
    <subcellularLocation>
        <location evidence="1">Cell membrane</location>
        <topology evidence="1">Multi-pass membrane protein</topology>
    </subcellularLocation>
</comment>